<name>A0ABT1CZ79_9PROT</name>
<reference evidence="7 8" key="1">
    <citation type="submission" date="2021-12" db="EMBL/GenBank/DDBJ databases">
        <title>Siccirubricoccus leaddurans sp. nov., a high concentration Zn2+ tolerance bacterium.</title>
        <authorList>
            <person name="Cao Y."/>
        </authorList>
    </citation>
    <scope>NUCLEOTIDE SEQUENCE [LARGE SCALE GENOMIC DNA]</scope>
    <source>
        <strain evidence="7 8">KC 17139</strain>
    </source>
</reference>
<keyword evidence="2" id="KW-0479">Metal-binding</keyword>
<comment type="similarity">
    <text evidence="1">Belongs to the TfdA dioxygenase family.</text>
</comment>
<dbReference type="GO" id="GO:0051213">
    <property type="term" value="F:dioxygenase activity"/>
    <property type="evidence" value="ECO:0007669"/>
    <property type="project" value="UniProtKB-KW"/>
</dbReference>
<evidence type="ECO:0000313" key="7">
    <source>
        <dbReference type="EMBL" id="MCO6414983.1"/>
    </source>
</evidence>
<evidence type="ECO:0000313" key="8">
    <source>
        <dbReference type="Proteomes" id="UP001523392"/>
    </source>
</evidence>
<dbReference type="EMBL" id="JAFIRR010000010">
    <property type="protein sequence ID" value="MCO6414983.1"/>
    <property type="molecule type" value="Genomic_DNA"/>
</dbReference>
<evidence type="ECO:0000256" key="3">
    <source>
        <dbReference type="ARBA" id="ARBA00022964"/>
    </source>
</evidence>
<accession>A0ABT1CZ79</accession>
<dbReference type="InterPro" id="IPR003819">
    <property type="entry name" value="TauD/TfdA-like"/>
</dbReference>
<dbReference type="InterPro" id="IPR042098">
    <property type="entry name" value="TauD-like_sf"/>
</dbReference>
<dbReference type="RefSeq" id="WP_252951571.1">
    <property type="nucleotide sequence ID" value="NZ_JAFIRR010000010.1"/>
</dbReference>
<dbReference type="PANTHER" id="PTHR43779">
    <property type="entry name" value="DIOXYGENASE RV0097-RELATED"/>
    <property type="match status" value="1"/>
</dbReference>
<evidence type="ECO:0000256" key="5">
    <source>
        <dbReference type="ARBA" id="ARBA00023004"/>
    </source>
</evidence>
<keyword evidence="4" id="KW-0560">Oxidoreductase</keyword>
<keyword evidence="5" id="KW-0408">Iron</keyword>
<organism evidence="7 8">
    <name type="scientific">Siccirubricoccus soli</name>
    <dbReference type="NCBI Taxonomy" id="2899147"/>
    <lineage>
        <taxon>Bacteria</taxon>
        <taxon>Pseudomonadati</taxon>
        <taxon>Pseudomonadota</taxon>
        <taxon>Alphaproteobacteria</taxon>
        <taxon>Acetobacterales</taxon>
        <taxon>Roseomonadaceae</taxon>
        <taxon>Siccirubricoccus</taxon>
    </lineage>
</organism>
<sequence length="337" mass="36176">MDGGFTLARGLTAGGFGGTVTLAGAGAAEFVAAAEATPGALPAALAECGGVLLIPGMGGMAEAPELLLRLSRLFGPEVENYRETGMAPNMIHPEVPEIFVVSNIPPVCRTPPAMPDPPLTAEGKFPVQFPQRRGWHSDQSYRRPPPDVSLFLGVRTVPRGQGQTLFADATAAYEALSPEMKARIEGLDGLHISGGLGRRREAVLAGTPAPALKPSQLPQRQPLVREHPVTGKRALYMCEYGQMDWLEGPIFGMEPGPHGEGAKLLEALMAHCTQERFVYVHEWTPGDLVIWDNRCTLHAATWFDAEHEARVMWRTTVSGNPGALYAGEAKSWLVAAE</sequence>
<protein>
    <submittedName>
        <fullName evidence="7">TauD/TfdA family dioxygenase</fullName>
    </submittedName>
</protein>
<dbReference type="Proteomes" id="UP001523392">
    <property type="component" value="Unassembled WGS sequence"/>
</dbReference>
<evidence type="ECO:0000256" key="4">
    <source>
        <dbReference type="ARBA" id="ARBA00023002"/>
    </source>
</evidence>
<keyword evidence="8" id="KW-1185">Reference proteome</keyword>
<feature type="domain" description="TauD/TfdA-like" evidence="6">
    <location>
        <begin position="50"/>
        <end position="316"/>
    </location>
</feature>
<evidence type="ECO:0000256" key="2">
    <source>
        <dbReference type="ARBA" id="ARBA00022723"/>
    </source>
</evidence>
<evidence type="ECO:0000256" key="1">
    <source>
        <dbReference type="ARBA" id="ARBA00005896"/>
    </source>
</evidence>
<comment type="caution">
    <text evidence="7">The sequence shown here is derived from an EMBL/GenBank/DDBJ whole genome shotgun (WGS) entry which is preliminary data.</text>
</comment>
<dbReference type="InterPro" id="IPR051178">
    <property type="entry name" value="TfdA_dioxygenase"/>
</dbReference>
<dbReference type="PANTHER" id="PTHR43779:SF3">
    <property type="entry name" value="(3R)-3-[(CARBOXYMETHYL)AMINO]FATTY ACID OXYGENASE_DECARBOXYLASE"/>
    <property type="match status" value="1"/>
</dbReference>
<dbReference type="SUPFAM" id="SSF51197">
    <property type="entry name" value="Clavaminate synthase-like"/>
    <property type="match status" value="1"/>
</dbReference>
<dbReference type="Pfam" id="PF02668">
    <property type="entry name" value="TauD"/>
    <property type="match status" value="1"/>
</dbReference>
<evidence type="ECO:0000259" key="6">
    <source>
        <dbReference type="Pfam" id="PF02668"/>
    </source>
</evidence>
<keyword evidence="3 7" id="KW-0223">Dioxygenase</keyword>
<proteinExistence type="inferred from homology"/>
<dbReference type="Gene3D" id="3.60.130.10">
    <property type="entry name" value="Clavaminate synthase-like"/>
    <property type="match status" value="1"/>
</dbReference>
<gene>
    <name evidence="7" type="ORF">JYK14_02170</name>
</gene>